<dbReference type="CDD" id="cd02440">
    <property type="entry name" value="AdoMet_MTases"/>
    <property type="match status" value="1"/>
</dbReference>
<keyword evidence="2" id="KW-0808">Transferase</keyword>
<name>A0A7Y0GAJ6_9SPHN</name>
<dbReference type="PANTHER" id="PTHR45036:SF1">
    <property type="entry name" value="METHYLTRANSFERASE LIKE 7A"/>
    <property type="match status" value="1"/>
</dbReference>
<proteinExistence type="predicted"/>
<dbReference type="Pfam" id="PF08241">
    <property type="entry name" value="Methyltransf_11"/>
    <property type="match status" value="1"/>
</dbReference>
<dbReference type="GO" id="GO:0008757">
    <property type="term" value="F:S-adenosylmethionine-dependent methyltransferase activity"/>
    <property type="evidence" value="ECO:0007669"/>
    <property type="project" value="InterPro"/>
</dbReference>
<dbReference type="SUPFAM" id="SSF53335">
    <property type="entry name" value="S-adenosyl-L-methionine-dependent methyltransferases"/>
    <property type="match status" value="1"/>
</dbReference>
<dbReference type="PANTHER" id="PTHR45036">
    <property type="entry name" value="METHYLTRANSFERASE LIKE 7B"/>
    <property type="match status" value="1"/>
</dbReference>
<reference evidence="2 3" key="1">
    <citation type="submission" date="2020-04" db="EMBL/GenBank/DDBJ databases">
        <title>Novosphingobium sp. TW-4 isolated from soil.</title>
        <authorList>
            <person name="Dahal R.H."/>
            <person name="Chaudhary D.K."/>
        </authorList>
    </citation>
    <scope>NUCLEOTIDE SEQUENCE [LARGE SCALE GENOMIC DNA]</scope>
    <source>
        <strain evidence="2 3">TW-4</strain>
    </source>
</reference>
<accession>A0A7Y0GAJ6</accession>
<evidence type="ECO:0000313" key="2">
    <source>
        <dbReference type="EMBL" id="NML93682.1"/>
    </source>
</evidence>
<dbReference type="Gene3D" id="3.40.50.150">
    <property type="entry name" value="Vaccinia Virus protein VP39"/>
    <property type="match status" value="1"/>
</dbReference>
<organism evidence="2 3">
    <name type="scientific">Novosphingobium olei</name>
    <dbReference type="NCBI Taxonomy" id="2728851"/>
    <lineage>
        <taxon>Bacteria</taxon>
        <taxon>Pseudomonadati</taxon>
        <taxon>Pseudomonadota</taxon>
        <taxon>Alphaproteobacteria</taxon>
        <taxon>Sphingomonadales</taxon>
        <taxon>Sphingomonadaceae</taxon>
        <taxon>Novosphingobium</taxon>
    </lineage>
</organism>
<keyword evidence="3" id="KW-1185">Reference proteome</keyword>
<dbReference type="InterPro" id="IPR013216">
    <property type="entry name" value="Methyltransf_11"/>
</dbReference>
<dbReference type="Proteomes" id="UP000583556">
    <property type="component" value="Unassembled WGS sequence"/>
</dbReference>
<sequence>MGGFWDRVVVPRLIRCACSAPGIMDLRAQVVPKAKGAVFELGCGGGLNQSFYRAEAISSFAGLDPSPLGLDQARGEAARKGWQADLRQGEGEAIPFADASFDTVVCTYTLCSVHSPARVLGELRRVLRPGGRLLFAEHGAAPDPGVARWQRRIEPVWKRIAGGCHLTRPVIAGIEQAGFTVAPGGRRYIDKTPRFAGWMEWGEAVRAD</sequence>
<dbReference type="InterPro" id="IPR052356">
    <property type="entry name" value="Thiol_S-MT"/>
</dbReference>
<feature type="domain" description="Methyltransferase type 11" evidence="1">
    <location>
        <begin position="40"/>
        <end position="135"/>
    </location>
</feature>
<dbReference type="GO" id="GO:0032259">
    <property type="term" value="P:methylation"/>
    <property type="evidence" value="ECO:0007669"/>
    <property type="project" value="UniProtKB-KW"/>
</dbReference>
<dbReference type="AlphaFoldDB" id="A0A7Y0GAJ6"/>
<comment type="caution">
    <text evidence="2">The sequence shown here is derived from an EMBL/GenBank/DDBJ whole genome shotgun (WGS) entry which is preliminary data.</text>
</comment>
<gene>
    <name evidence="2" type="ORF">HHL27_08385</name>
</gene>
<evidence type="ECO:0000259" key="1">
    <source>
        <dbReference type="Pfam" id="PF08241"/>
    </source>
</evidence>
<dbReference type="InterPro" id="IPR029063">
    <property type="entry name" value="SAM-dependent_MTases_sf"/>
</dbReference>
<evidence type="ECO:0000313" key="3">
    <source>
        <dbReference type="Proteomes" id="UP000583556"/>
    </source>
</evidence>
<dbReference type="EMBL" id="JABBGM010000003">
    <property type="protein sequence ID" value="NML93682.1"/>
    <property type="molecule type" value="Genomic_DNA"/>
</dbReference>
<protein>
    <submittedName>
        <fullName evidence="2">Class I SAM-dependent methyltransferase</fullName>
    </submittedName>
</protein>
<dbReference type="RefSeq" id="WP_169492954.1">
    <property type="nucleotide sequence ID" value="NZ_JABBGM010000003.1"/>
</dbReference>
<keyword evidence="2" id="KW-0489">Methyltransferase</keyword>